<dbReference type="AlphaFoldDB" id="A0A6A6TJT9"/>
<protein>
    <submittedName>
        <fullName evidence="1">Uncharacterized protein</fullName>
    </submittedName>
</protein>
<proteinExistence type="predicted"/>
<gene>
    <name evidence="1" type="ORF">K491DRAFT_675049</name>
</gene>
<keyword evidence="2" id="KW-1185">Reference proteome</keyword>
<name>A0A6A6TJT9_9PLEO</name>
<evidence type="ECO:0000313" key="2">
    <source>
        <dbReference type="Proteomes" id="UP000799324"/>
    </source>
</evidence>
<reference evidence="1" key="1">
    <citation type="journal article" date="2020" name="Stud. Mycol.">
        <title>101 Dothideomycetes genomes: a test case for predicting lifestyles and emergence of pathogens.</title>
        <authorList>
            <person name="Haridas S."/>
            <person name="Albert R."/>
            <person name="Binder M."/>
            <person name="Bloem J."/>
            <person name="Labutti K."/>
            <person name="Salamov A."/>
            <person name="Andreopoulos B."/>
            <person name="Baker S."/>
            <person name="Barry K."/>
            <person name="Bills G."/>
            <person name="Bluhm B."/>
            <person name="Cannon C."/>
            <person name="Castanera R."/>
            <person name="Culley D."/>
            <person name="Daum C."/>
            <person name="Ezra D."/>
            <person name="Gonzalez J."/>
            <person name="Henrissat B."/>
            <person name="Kuo A."/>
            <person name="Liang C."/>
            <person name="Lipzen A."/>
            <person name="Lutzoni F."/>
            <person name="Magnuson J."/>
            <person name="Mondo S."/>
            <person name="Nolan M."/>
            <person name="Ohm R."/>
            <person name="Pangilinan J."/>
            <person name="Park H.-J."/>
            <person name="Ramirez L."/>
            <person name="Alfaro M."/>
            <person name="Sun H."/>
            <person name="Tritt A."/>
            <person name="Yoshinaga Y."/>
            <person name="Zwiers L.-H."/>
            <person name="Turgeon B."/>
            <person name="Goodwin S."/>
            <person name="Spatafora J."/>
            <person name="Crous P."/>
            <person name="Grigoriev I."/>
        </authorList>
    </citation>
    <scope>NUCLEOTIDE SEQUENCE</scope>
    <source>
        <strain evidence="1">CBS 122681</strain>
    </source>
</reference>
<dbReference type="Proteomes" id="UP000799324">
    <property type="component" value="Unassembled WGS sequence"/>
</dbReference>
<dbReference type="OrthoDB" id="1577640at2759"/>
<dbReference type="EMBL" id="MU004302">
    <property type="protein sequence ID" value="KAF2660012.1"/>
    <property type="molecule type" value="Genomic_DNA"/>
</dbReference>
<sequence>MTVTSGPKDVTQAGIVACSVALEKIKKQLAPFNKTNASEIGQLLRNVKLRLTYPFKHENVMHCKDMVLGVQQNLSTALQILEILSLVDTRLSDLQDEVANISMIARTLPNVVSSLEKIEANVSLLTPQSISPKAIDRDATDMQRASRRFERFTRNHAKTSCKCHGHSNTEILLQWPFRFSRTRKRIHSSHCPYSAIEDTITDLTLRFSMCSVALRRKAHVTIELSHAAWALSLVPSLEISRIVSWDSPAVKLIGDFEATIRANPGVETWRQPAQDLHKLFAQRKASPHDRFLDGSTLLHLFCAQLRTSWHDDGCYWTTNISHMARQLLDYMPREAFEKDDKGRLDVEDLMTPKPFVNSNYESIVVFSAKQSRRGLRVGEVGVVLSTRISVQERDTCVDIVLASENAILVEDLIEHGIGISSSIGLHIYGVKSLERAGIDITNIEESLLDIAGRTVFHKSEANLRDMVANKEYASNSEHDSYSLYEISTSIGWRRGCEILYENNIPVHVENNPTLLELAIQSSDFNVFKFWLDVRPELDGKSLEYVGTLEDSLDIVAEFYLTNDWIDMIISALIKQRTELQRLWDSQSSPLERLDPDRILEAHAQRVYETLRKRKVIVKPRLRPSRRSIYYQRFTSLEVLNALYSAGFHDVTAEDFVDPRISSLSPLFFLITSTKDDFQPPGLQAEVAEWYLGKGATLNEQWPGGHITLSSCLAWKLGFTGMCTSLEQEFGNFAYLIVEREADVCTCHCSTFGCLFVTFVVKGLGLFVEETVDNTPGNRWLITELIRLVIFSRLEIRHTCCDPNLIQHNACDQFH</sequence>
<accession>A0A6A6TJT9</accession>
<evidence type="ECO:0000313" key="1">
    <source>
        <dbReference type="EMBL" id="KAF2660012.1"/>
    </source>
</evidence>
<organism evidence="1 2">
    <name type="scientific">Lophiostoma macrostomum CBS 122681</name>
    <dbReference type="NCBI Taxonomy" id="1314788"/>
    <lineage>
        <taxon>Eukaryota</taxon>
        <taxon>Fungi</taxon>
        <taxon>Dikarya</taxon>
        <taxon>Ascomycota</taxon>
        <taxon>Pezizomycotina</taxon>
        <taxon>Dothideomycetes</taxon>
        <taxon>Pleosporomycetidae</taxon>
        <taxon>Pleosporales</taxon>
        <taxon>Lophiostomataceae</taxon>
        <taxon>Lophiostoma</taxon>
    </lineage>
</organism>